<feature type="compositionally biased region" description="Basic and acidic residues" evidence="1">
    <location>
        <begin position="728"/>
        <end position="737"/>
    </location>
</feature>
<feature type="region of interest" description="Disordered" evidence="1">
    <location>
        <begin position="468"/>
        <end position="501"/>
    </location>
</feature>
<dbReference type="OrthoDB" id="446712at2759"/>
<feature type="compositionally biased region" description="Low complexity" evidence="1">
    <location>
        <begin position="367"/>
        <end position="391"/>
    </location>
</feature>
<dbReference type="Proteomes" id="UP000591131">
    <property type="component" value="Unassembled WGS sequence"/>
</dbReference>
<feature type="region of interest" description="Disordered" evidence="1">
    <location>
        <begin position="684"/>
        <end position="737"/>
    </location>
</feature>
<feature type="region of interest" description="Disordered" evidence="1">
    <location>
        <begin position="427"/>
        <end position="453"/>
    </location>
</feature>
<keyword evidence="2" id="KW-0732">Signal</keyword>
<proteinExistence type="predicted"/>
<accession>A0A7J6LNK0</accession>
<name>A0A7J6LNK0_PERCH</name>
<gene>
    <name evidence="3" type="ORF">FOL47_006921</name>
</gene>
<feature type="compositionally biased region" description="Basic and acidic residues" evidence="1">
    <location>
        <begin position="52"/>
        <end position="62"/>
    </location>
</feature>
<feature type="region of interest" description="Disordered" evidence="1">
    <location>
        <begin position="36"/>
        <end position="62"/>
    </location>
</feature>
<feature type="compositionally biased region" description="Basic and acidic residues" evidence="1">
    <location>
        <begin position="322"/>
        <end position="348"/>
    </location>
</feature>
<evidence type="ECO:0000256" key="1">
    <source>
        <dbReference type="SAM" id="MobiDB-lite"/>
    </source>
</evidence>
<feature type="compositionally biased region" description="Low complexity" evidence="1">
    <location>
        <begin position="294"/>
        <end position="321"/>
    </location>
</feature>
<feature type="compositionally biased region" description="Basic and acidic residues" evidence="1">
    <location>
        <begin position="220"/>
        <end position="230"/>
    </location>
</feature>
<feature type="compositionally biased region" description="Basic and acidic residues" evidence="1">
    <location>
        <begin position="430"/>
        <end position="442"/>
    </location>
</feature>
<dbReference type="AlphaFoldDB" id="A0A7J6LNK0"/>
<evidence type="ECO:0000313" key="4">
    <source>
        <dbReference type="Proteomes" id="UP000591131"/>
    </source>
</evidence>
<feature type="compositionally biased region" description="Basic and acidic residues" evidence="1">
    <location>
        <begin position="269"/>
        <end position="284"/>
    </location>
</feature>
<feature type="compositionally biased region" description="Basic and acidic residues" evidence="1">
    <location>
        <begin position="162"/>
        <end position="178"/>
    </location>
</feature>
<feature type="region of interest" description="Disordered" evidence="1">
    <location>
        <begin position="139"/>
        <end position="230"/>
    </location>
</feature>
<sequence length="737" mass="80445">MTYLYRTTLIWTIIATLVRGVIRESPDTNAEFVKDDLPEHKVDDPGDVLETTADKPKPEKVEKMKEITDDLPELENKGADFSVMVGSEAVPPKPKEPEPKFAIRDYSIDAKEVTKYFRRPTCSGAVPVKAEAVKVLSDPGQAFDDLEEEANGPPDQSPAAAKAEKELEKSPAMKEAKAIAENPIQEDPAVDKVEAPGVSTPEPAQAVPTEMPADEEAEKEPEPVKLDVNRETGGDIFNAALQHAKSARMNIKEREKVDSEAHRERLIKRVQDIREGKLKEHVDNVEEAATIEKPPTSETSSESLLERSSSSPGEAQEAAAASEEKAIEGEKEKPCEEGYDSTSREEYHPCPYRPIWEDPTAEKMKNGEPATSGAAAASSPESEVSTPSTSEGGEGSTTADTPAATVVEGSAAAAAAALPVKTSFLRHSGHKTESVEVERPVELTEEEPLNTEYEPNYQALDMGATWNKDQPLLEPQGGDFESLTNKVNRPRELKPTEPKFHAYRPEWDEKQFPVKLDSSKYVTGKVPVQQTTQGLFDSPEVDDLRQQLQTSDDALVAEAKKELGCDHGQSIQAIREVSQSPVNTDDVIQSIEASENFEPEAPAPVEAEGGGVVQQTAPKATKVQLDISHRTSGSELWDEVGRYATKLPEEPAPPVDKVAEVAQAAQAVGAVTAPSENESFLAIKNKSGQLRSKQSVGETPPQTRKKNCDPHAYTKDKPYSPCYVPDWVDPKMPETRH</sequence>
<feature type="chain" id="PRO_5029826260" evidence="2">
    <location>
        <begin position="24"/>
        <end position="737"/>
    </location>
</feature>
<feature type="compositionally biased region" description="Polar residues" evidence="1">
    <location>
        <begin position="686"/>
        <end position="702"/>
    </location>
</feature>
<feature type="compositionally biased region" description="Basic and acidic residues" evidence="1">
    <location>
        <begin position="706"/>
        <end position="718"/>
    </location>
</feature>
<reference evidence="3 4" key="1">
    <citation type="submission" date="2020-04" db="EMBL/GenBank/DDBJ databases">
        <title>Perkinsus chesapeaki whole genome sequence.</title>
        <authorList>
            <person name="Bogema D.R."/>
        </authorList>
    </citation>
    <scope>NUCLEOTIDE SEQUENCE [LARGE SCALE GENOMIC DNA]</scope>
    <source>
        <strain evidence="3">ATCC PRA-425</strain>
    </source>
</reference>
<organism evidence="3 4">
    <name type="scientific">Perkinsus chesapeaki</name>
    <name type="common">Clam parasite</name>
    <name type="synonym">Perkinsus andrewsi</name>
    <dbReference type="NCBI Taxonomy" id="330153"/>
    <lineage>
        <taxon>Eukaryota</taxon>
        <taxon>Sar</taxon>
        <taxon>Alveolata</taxon>
        <taxon>Perkinsozoa</taxon>
        <taxon>Perkinsea</taxon>
        <taxon>Perkinsida</taxon>
        <taxon>Perkinsidae</taxon>
        <taxon>Perkinsus</taxon>
    </lineage>
</organism>
<protein>
    <submittedName>
        <fullName evidence="3">Uncharacterized protein</fullName>
    </submittedName>
</protein>
<evidence type="ECO:0000256" key="2">
    <source>
        <dbReference type="SAM" id="SignalP"/>
    </source>
</evidence>
<dbReference type="EMBL" id="JAAPAO010000398">
    <property type="protein sequence ID" value="KAF4660872.1"/>
    <property type="molecule type" value="Genomic_DNA"/>
</dbReference>
<evidence type="ECO:0000313" key="3">
    <source>
        <dbReference type="EMBL" id="KAF4660872.1"/>
    </source>
</evidence>
<comment type="caution">
    <text evidence="3">The sequence shown here is derived from an EMBL/GenBank/DDBJ whole genome shotgun (WGS) entry which is preliminary data.</text>
</comment>
<feature type="region of interest" description="Disordered" evidence="1">
    <location>
        <begin position="269"/>
        <end position="406"/>
    </location>
</feature>
<feature type="signal peptide" evidence="2">
    <location>
        <begin position="1"/>
        <end position="23"/>
    </location>
</feature>
<keyword evidence="4" id="KW-1185">Reference proteome</keyword>
<feature type="compositionally biased region" description="Basic and acidic residues" evidence="1">
    <location>
        <begin position="489"/>
        <end position="501"/>
    </location>
</feature>